<dbReference type="GO" id="GO:0004332">
    <property type="term" value="F:fructose-bisphosphate aldolase activity"/>
    <property type="evidence" value="ECO:0007669"/>
    <property type="project" value="UniProtKB-EC"/>
</dbReference>
<dbReference type="InterPro" id="IPR013785">
    <property type="entry name" value="Aldolase_TIM"/>
</dbReference>
<proteinExistence type="inferred from homology"/>
<comment type="caution">
    <text evidence="10">The sequence shown here is derived from an EMBL/GenBank/DDBJ whole genome shotgun (WGS) entry which is preliminary data.</text>
</comment>
<keyword evidence="4 7" id="KW-0324">Glycolysis</keyword>
<comment type="catalytic activity">
    <reaction evidence="7">
        <text>beta-D-fructose 1,6-bisphosphate = D-glyceraldehyde 3-phosphate + dihydroxyacetone phosphate</text>
        <dbReference type="Rhea" id="RHEA:14729"/>
        <dbReference type="ChEBI" id="CHEBI:32966"/>
        <dbReference type="ChEBI" id="CHEBI:57642"/>
        <dbReference type="ChEBI" id="CHEBI:59776"/>
        <dbReference type="EC" id="4.1.2.13"/>
    </reaction>
</comment>
<evidence type="ECO:0000256" key="4">
    <source>
        <dbReference type="ARBA" id="ARBA00023152"/>
    </source>
</evidence>
<accession>A0A151NE83</accession>
<organism evidence="10 11">
    <name type="scientific">Alligator mississippiensis</name>
    <name type="common">American alligator</name>
    <dbReference type="NCBI Taxonomy" id="8496"/>
    <lineage>
        <taxon>Eukaryota</taxon>
        <taxon>Metazoa</taxon>
        <taxon>Chordata</taxon>
        <taxon>Craniata</taxon>
        <taxon>Vertebrata</taxon>
        <taxon>Euteleostomi</taxon>
        <taxon>Archelosauria</taxon>
        <taxon>Archosauria</taxon>
        <taxon>Crocodylia</taxon>
        <taxon>Alligatoridae</taxon>
        <taxon>Alligatorinae</taxon>
        <taxon>Alligator</taxon>
    </lineage>
</organism>
<evidence type="ECO:0000256" key="5">
    <source>
        <dbReference type="ARBA" id="ARBA00023239"/>
    </source>
</evidence>
<dbReference type="GO" id="GO:0006096">
    <property type="term" value="P:glycolytic process"/>
    <property type="evidence" value="ECO:0007669"/>
    <property type="project" value="UniProtKB-UniPathway"/>
</dbReference>
<dbReference type="Pfam" id="PF00274">
    <property type="entry name" value="Glycolytic"/>
    <property type="match status" value="1"/>
</dbReference>
<dbReference type="InterPro" id="IPR000741">
    <property type="entry name" value="FBA_I"/>
</dbReference>
<evidence type="ECO:0000256" key="3">
    <source>
        <dbReference type="ARBA" id="ARBA00013068"/>
    </source>
</evidence>
<evidence type="ECO:0000256" key="1">
    <source>
        <dbReference type="ARBA" id="ARBA00004714"/>
    </source>
</evidence>
<keyword evidence="9" id="KW-0472">Membrane</keyword>
<dbReference type="SUPFAM" id="SSF51569">
    <property type="entry name" value="Aldolase"/>
    <property type="match status" value="1"/>
</dbReference>
<dbReference type="STRING" id="8496.A0A151NE83"/>
<keyword evidence="9" id="KW-1133">Transmembrane helix</keyword>
<dbReference type="eggNOG" id="KOG1557">
    <property type="taxonomic scope" value="Eukaryota"/>
</dbReference>
<dbReference type="EMBL" id="AKHW03003207">
    <property type="protein sequence ID" value="KYO35131.1"/>
    <property type="molecule type" value="Genomic_DNA"/>
</dbReference>
<dbReference type="FunFam" id="3.20.20.70:FF:000021">
    <property type="entry name" value="Fructose-bisphosphate aldolase"/>
    <property type="match status" value="1"/>
</dbReference>
<protein>
    <recommendedName>
        <fullName evidence="3 7">Fructose-bisphosphate aldolase</fullName>
        <ecNumber evidence="3 7">4.1.2.13</ecNumber>
    </recommendedName>
</protein>
<dbReference type="Proteomes" id="UP000050525">
    <property type="component" value="Unassembled WGS sequence"/>
</dbReference>
<keyword evidence="5 7" id="KW-0456">Lyase</keyword>
<dbReference type="NCBIfam" id="NF033379">
    <property type="entry name" value="FrucBisAld_I"/>
    <property type="match status" value="1"/>
</dbReference>
<dbReference type="PROSITE" id="PS00158">
    <property type="entry name" value="ALDOLASE_CLASS_I"/>
    <property type="match status" value="1"/>
</dbReference>
<evidence type="ECO:0000313" key="10">
    <source>
        <dbReference type="EMBL" id="KYO35131.1"/>
    </source>
</evidence>
<reference evidence="10 11" key="1">
    <citation type="journal article" date="2012" name="Genome Biol.">
        <title>Sequencing three crocodilian genomes to illuminate the evolution of archosaurs and amniotes.</title>
        <authorList>
            <person name="St John J.A."/>
            <person name="Braun E.L."/>
            <person name="Isberg S.R."/>
            <person name="Miles L.G."/>
            <person name="Chong A.Y."/>
            <person name="Gongora J."/>
            <person name="Dalzell P."/>
            <person name="Moran C."/>
            <person name="Bed'hom B."/>
            <person name="Abzhanov A."/>
            <person name="Burgess S.C."/>
            <person name="Cooksey A.M."/>
            <person name="Castoe T.A."/>
            <person name="Crawford N.G."/>
            <person name="Densmore L.D."/>
            <person name="Drew J.C."/>
            <person name="Edwards S.V."/>
            <person name="Faircloth B.C."/>
            <person name="Fujita M.K."/>
            <person name="Greenwold M.J."/>
            <person name="Hoffmann F.G."/>
            <person name="Howard J.M."/>
            <person name="Iguchi T."/>
            <person name="Janes D.E."/>
            <person name="Khan S.Y."/>
            <person name="Kohno S."/>
            <person name="de Koning A.J."/>
            <person name="Lance S.L."/>
            <person name="McCarthy F.M."/>
            <person name="McCormack J.E."/>
            <person name="Merchant M.E."/>
            <person name="Peterson D.G."/>
            <person name="Pollock D.D."/>
            <person name="Pourmand N."/>
            <person name="Raney B.J."/>
            <person name="Roessler K.A."/>
            <person name="Sanford J.R."/>
            <person name="Sawyer R.H."/>
            <person name="Schmidt C.J."/>
            <person name="Triplett E.W."/>
            <person name="Tuberville T.D."/>
            <person name="Venegas-Anaya M."/>
            <person name="Howard J.T."/>
            <person name="Jarvis E.D."/>
            <person name="Guillette L.J.Jr."/>
            <person name="Glenn T.C."/>
            <person name="Green R.E."/>
            <person name="Ray D.A."/>
        </authorList>
    </citation>
    <scope>NUCLEOTIDE SEQUENCE [LARGE SCALE GENOMIC DNA]</scope>
    <source>
        <strain evidence="10">KSC_2009_1</strain>
    </source>
</reference>
<feature type="transmembrane region" description="Helical" evidence="9">
    <location>
        <begin position="229"/>
        <end position="249"/>
    </location>
</feature>
<evidence type="ECO:0000256" key="9">
    <source>
        <dbReference type="SAM" id="Phobius"/>
    </source>
</evidence>
<feature type="transmembrane region" description="Helical" evidence="9">
    <location>
        <begin position="203"/>
        <end position="223"/>
    </location>
</feature>
<name>A0A151NE83_ALLMI</name>
<dbReference type="AlphaFoldDB" id="A0A151NE83"/>
<gene>
    <name evidence="10" type="primary">ALDOC</name>
    <name evidence="10" type="ORF">Y1Q_0001018</name>
</gene>
<dbReference type="EC" id="4.1.2.13" evidence="3 7"/>
<dbReference type="CDD" id="cd22190">
    <property type="entry name" value="PGAP4"/>
    <property type="match status" value="1"/>
</dbReference>
<sequence length="708" mass="79079">MTGCLGPRRTGADRKRVWIYQLGLACTVPSVFLSTAGAEALRPRLLVTIITVQRRNEFHYVLQVASHFHRLLQKCGSGCQNYRIFLCNVDMDPSSHQDVQLLSNFFTTVNHYRNGEDPEASVNQFEKEKRDYAFCLEQSLLAYKPEYVLLVEDDAVPEEDIFPVLQHLLLVRLPKPHVRDALYLKLYHPERLQHYINPEPMRILEWFGMGMLLGPLLSFMYSWAFGRPAVSWLIIFFFFLYTMALAELVGRHYLLELRRLSPALYNLVPVTECCTPAMLFSAPSAHRALRYLKELYCHQGFAKDIALYSLLRPQGERAYVVEPNLEFVAKNYTVFKQCPARSAIMTHQFPALSAEQKKALFETAHKIVASGKGILAADESVGTMGNRLQRINVENTEENRRAFREILFSSDASINQSIGGVIFFHETLYQKDSSGKLFPDVIKNKGIVVGIKLDKGTAPLAGTNGETSIQGLDGLAERCAQYKKDGVDFGKWRAVLKITDTTPSQLAIQENANTLARYASICQQHGLVPIVEPEILPDGDHDLQRCQYVTEKVLAAVYKALNDHHVYLEGTLLKPNMVTAGHSCSKKYTPQEVAMATVTALLRTVPAAVPGICFLSGGQSEEEASVNLNAINLCPLPKPWKLTFSYGRALQASALAAWSGKSANKKAAQEAFCKRAQINGLASKGHYVTSGKGDMAAMKSLFTASYTY</sequence>
<dbReference type="InterPro" id="IPR029768">
    <property type="entry name" value="Aldolase_I_AS"/>
</dbReference>
<evidence type="ECO:0000256" key="7">
    <source>
        <dbReference type="RuleBase" id="RU003994"/>
    </source>
</evidence>
<evidence type="ECO:0000256" key="6">
    <source>
        <dbReference type="ARBA" id="ARBA00023270"/>
    </source>
</evidence>
<evidence type="ECO:0000313" key="11">
    <source>
        <dbReference type="Proteomes" id="UP000050525"/>
    </source>
</evidence>
<comment type="similarity">
    <text evidence="2 7">Belongs to the class I fructose-bisphosphate aldolase family.</text>
</comment>
<dbReference type="PANTHER" id="PTHR11627">
    <property type="entry name" value="FRUCTOSE-BISPHOSPHATE ALDOLASE"/>
    <property type="match status" value="1"/>
</dbReference>
<dbReference type="CDD" id="cd00948">
    <property type="entry name" value="FBP_aldolase_I_a"/>
    <property type="match status" value="1"/>
</dbReference>
<evidence type="ECO:0000256" key="8">
    <source>
        <dbReference type="RuleBase" id="RU004257"/>
    </source>
</evidence>
<keyword evidence="6" id="KW-0704">Schiff base</keyword>
<keyword evidence="11" id="KW-1185">Reference proteome</keyword>
<keyword evidence="9" id="KW-0812">Transmembrane</keyword>
<evidence type="ECO:0000256" key="2">
    <source>
        <dbReference type="ARBA" id="ARBA00010387"/>
    </source>
</evidence>
<comment type="pathway">
    <text evidence="1 8">Carbohydrate degradation; glycolysis; D-glyceraldehyde 3-phosphate and glycerone phosphate from D-glucose: step 4/4.</text>
</comment>
<dbReference type="UniPathway" id="UPA00109">
    <property type="reaction ID" value="UER00183"/>
</dbReference>
<dbReference type="Gene3D" id="3.20.20.70">
    <property type="entry name" value="Aldolase class I"/>
    <property type="match status" value="1"/>
</dbReference>